<dbReference type="InterPro" id="IPR044746">
    <property type="entry name" value="ABCC_6TM_D1"/>
</dbReference>
<name>A0A0L0C4W4_LUCCU</name>
<dbReference type="SUPFAM" id="SSF52540">
    <property type="entry name" value="P-loop containing nucleoside triphosphate hydrolases"/>
    <property type="match status" value="2"/>
</dbReference>
<organism evidence="13 14">
    <name type="scientific">Lucilia cuprina</name>
    <name type="common">Green bottle fly</name>
    <name type="synonym">Australian sheep blowfly</name>
    <dbReference type="NCBI Taxonomy" id="7375"/>
    <lineage>
        <taxon>Eukaryota</taxon>
        <taxon>Metazoa</taxon>
        <taxon>Ecdysozoa</taxon>
        <taxon>Arthropoda</taxon>
        <taxon>Hexapoda</taxon>
        <taxon>Insecta</taxon>
        <taxon>Pterygota</taxon>
        <taxon>Neoptera</taxon>
        <taxon>Endopterygota</taxon>
        <taxon>Diptera</taxon>
        <taxon>Brachycera</taxon>
        <taxon>Muscomorpha</taxon>
        <taxon>Oestroidea</taxon>
        <taxon>Calliphoridae</taxon>
        <taxon>Luciliinae</taxon>
        <taxon>Lucilia</taxon>
    </lineage>
</organism>
<dbReference type="PANTHER" id="PTHR24223:SF324">
    <property type="entry name" value="LD17001P"/>
    <property type="match status" value="1"/>
</dbReference>
<evidence type="ECO:0000313" key="13">
    <source>
        <dbReference type="EMBL" id="KNC27403.1"/>
    </source>
</evidence>
<keyword evidence="5" id="KW-0547">Nucleotide-binding</keyword>
<protein>
    <submittedName>
        <fullName evidence="13">Putative multidrug resistance-associated protein lethal(2)03659</fullName>
    </submittedName>
</protein>
<evidence type="ECO:0000313" key="14">
    <source>
        <dbReference type="Proteomes" id="UP000037069"/>
    </source>
</evidence>
<comment type="caution">
    <text evidence="13">The sequence shown here is derived from an EMBL/GenBank/DDBJ whole genome shotgun (WGS) entry which is preliminary data.</text>
</comment>
<dbReference type="PROSITE" id="PS50929">
    <property type="entry name" value="ABC_TM1F"/>
    <property type="match status" value="2"/>
</dbReference>
<evidence type="ECO:0000256" key="7">
    <source>
        <dbReference type="ARBA" id="ARBA00022989"/>
    </source>
</evidence>
<feature type="transmembrane region" description="Helical" evidence="10">
    <location>
        <begin position="131"/>
        <end position="148"/>
    </location>
</feature>
<gene>
    <name evidence="13" type="ORF">FF38_06545</name>
</gene>
<dbReference type="FunFam" id="1.20.1560.10:FF:000026">
    <property type="entry name" value="Multidrug resistance-associated protein lethal(2)03659"/>
    <property type="match status" value="1"/>
</dbReference>
<dbReference type="OMA" id="QFLEQTH"/>
<feature type="transmembrane region" description="Helical" evidence="10">
    <location>
        <begin position="898"/>
        <end position="922"/>
    </location>
</feature>
<feature type="transmembrane region" description="Helical" evidence="10">
    <location>
        <begin position="837"/>
        <end position="857"/>
    </location>
</feature>
<keyword evidence="14" id="KW-1185">Reference proteome</keyword>
<dbReference type="STRING" id="7375.A0A0L0C4W4"/>
<evidence type="ECO:0000256" key="3">
    <source>
        <dbReference type="ARBA" id="ARBA00022692"/>
    </source>
</evidence>
<feature type="transmembrane region" description="Helical" evidence="10">
    <location>
        <begin position="309"/>
        <end position="330"/>
    </location>
</feature>
<dbReference type="FunFam" id="1.20.1560.10:FF:000014">
    <property type="entry name" value="Multidrug resistance-associated protein member 4"/>
    <property type="match status" value="1"/>
</dbReference>
<dbReference type="FunFam" id="3.40.50.300:FF:000163">
    <property type="entry name" value="Multidrug resistance-associated protein member 4"/>
    <property type="match status" value="1"/>
</dbReference>
<dbReference type="InterPro" id="IPR036640">
    <property type="entry name" value="ABC1_TM_sf"/>
</dbReference>
<dbReference type="PROSITE" id="PS50893">
    <property type="entry name" value="ABC_TRANSPORTER_2"/>
    <property type="match status" value="2"/>
</dbReference>
<keyword evidence="7 10" id="KW-1133">Transmembrane helix</keyword>
<feature type="domain" description="ABC transporter" evidence="11">
    <location>
        <begin position="428"/>
        <end position="656"/>
    </location>
</feature>
<evidence type="ECO:0000259" key="11">
    <source>
        <dbReference type="PROSITE" id="PS50893"/>
    </source>
</evidence>
<evidence type="ECO:0000256" key="8">
    <source>
        <dbReference type="ARBA" id="ARBA00023136"/>
    </source>
</evidence>
<dbReference type="CDD" id="cd03244">
    <property type="entry name" value="ABCC_MRP_domain2"/>
    <property type="match status" value="1"/>
</dbReference>
<feature type="transmembrane region" description="Helical" evidence="10">
    <location>
        <begin position="90"/>
        <end position="111"/>
    </location>
</feature>
<dbReference type="EMBL" id="JRES01000902">
    <property type="protein sequence ID" value="KNC27403.1"/>
    <property type="molecule type" value="Genomic_DNA"/>
</dbReference>
<dbReference type="InterPro" id="IPR050173">
    <property type="entry name" value="ABC_transporter_C-like"/>
</dbReference>
<evidence type="ECO:0000256" key="4">
    <source>
        <dbReference type="ARBA" id="ARBA00022737"/>
    </source>
</evidence>
<dbReference type="CDD" id="cd18580">
    <property type="entry name" value="ABC_6TM_ABCC_D2"/>
    <property type="match status" value="1"/>
</dbReference>
<keyword evidence="3 10" id="KW-0812">Transmembrane</keyword>
<dbReference type="Proteomes" id="UP000037069">
    <property type="component" value="Unassembled WGS sequence"/>
</dbReference>
<dbReference type="SUPFAM" id="SSF90123">
    <property type="entry name" value="ABC transporter transmembrane region"/>
    <property type="match status" value="2"/>
</dbReference>
<dbReference type="InterPro" id="IPR011527">
    <property type="entry name" value="ABC1_TM_dom"/>
</dbReference>
<feature type="transmembrane region" description="Helical" evidence="10">
    <location>
        <begin position="720"/>
        <end position="740"/>
    </location>
</feature>
<dbReference type="InterPro" id="IPR017871">
    <property type="entry name" value="ABC_transporter-like_CS"/>
</dbReference>
<dbReference type="Pfam" id="PF00664">
    <property type="entry name" value="ABC_membrane"/>
    <property type="match status" value="2"/>
</dbReference>
<keyword evidence="6" id="KW-0067">ATP-binding</keyword>
<evidence type="ECO:0000256" key="1">
    <source>
        <dbReference type="ARBA" id="ARBA00004141"/>
    </source>
</evidence>
<dbReference type="FunFam" id="3.40.50.300:FF:000973">
    <property type="entry name" value="Multidrug resistance-associated protein 4"/>
    <property type="match status" value="1"/>
</dbReference>
<comment type="subcellular location">
    <subcellularLocation>
        <location evidence="1">Membrane</location>
        <topology evidence="1">Multi-pass membrane protein</topology>
    </subcellularLocation>
</comment>
<dbReference type="InterPro" id="IPR044726">
    <property type="entry name" value="ABCC_6TM_D2"/>
</dbReference>
<dbReference type="PANTHER" id="PTHR24223">
    <property type="entry name" value="ATP-BINDING CASSETTE SUB-FAMILY C"/>
    <property type="match status" value="1"/>
</dbReference>
<proteinExistence type="predicted"/>
<keyword evidence="4" id="KW-0677">Repeat</keyword>
<evidence type="ECO:0000256" key="10">
    <source>
        <dbReference type="SAM" id="Phobius"/>
    </source>
</evidence>
<reference evidence="13 14" key="1">
    <citation type="journal article" date="2015" name="Nat. Commun.">
        <title>Lucilia cuprina genome unlocks parasitic fly biology to underpin future interventions.</title>
        <authorList>
            <person name="Anstead C.A."/>
            <person name="Korhonen P.K."/>
            <person name="Young N.D."/>
            <person name="Hall R.S."/>
            <person name="Jex A.R."/>
            <person name="Murali S.C."/>
            <person name="Hughes D.S."/>
            <person name="Lee S.F."/>
            <person name="Perry T."/>
            <person name="Stroehlein A.J."/>
            <person name="Ansell B.R."/>
            <person name="Breugelmans B."/>
            <person name="Hofmann A."/>
            <person name="Qu J."/>
            <person name="Dugan S."/>
            <person name="Lee S.L."/>
            <person name="Chao H."/>
            <person name="Dinh H."/>
            <person name="Han Y."/>
            <person name="Doddapaneni H.V."/>
            <person name="Worley K.C."/>
            <person name="Muzny D.M."/>
            <person name="Ioannidis P."/>
            <person name="Waterhouse R.M."/>
            <person name="Zdobnov E.M."/>
            <person name="James P.J."/>
            <person name="Bagnall N.H."/>
            <person name="Kotze A.C."/>
            <person name="Gibbs R.A."/>
            <person name="Richards S."/>
            <person name="Batterham P."/>
            <person name="Gasser R.B."/>
        </authorList>
    </citation>
    <scope>NUCLEOTIDE SEQUENCE [LARGE SCALE GENOMIC DNA]</scope>
    <source>
        <strain evidence="13 14">LS</strain>
        <tissue evidence="13">Full body</tissue>
    </source>
</reference>
<dbReference type="GO" id="GO:0016020">
    <property type="term" value="C:membrane"/>
    <property type="evidence" value="ECO:0007669"/>
    <property type="project" value="UniProtKB-SubCell"/>
</dbReference>
<feature type="transmembrane region" description="Helical" evidence="10">
    <location>
        <begin position="230"/>
        <end position="251"/>
    </location>
</feature>
<dbReference type="GO" id="GO:0005524">
    <property type="term" value="F:ATP binding"/>
    <property type="evidence" value="ECO:0007669"/>
    <property type="project" value="UniProtKB-KW"/>
</dbReference>
<keyword evidence="2" id="KW-0813">Transport</keyword>
<dbReference type="InterPro" id="IPR003593">
    <property type="entry name" value="AAA+_ATPase"/>
</dbReference>
<feature type="transmembrane region" description="Helical" evidence="10">
    <location>
        <begin position="992"/>
        <end position="1011"/>
    </location>
</feature>
<accession>A0A0L0C4W4</accession>
<feature type="domain" description="ABC transporter" evidence="11">
    <location>
        <begin position="1088"/>
        <end position="1321"/>
    </location>
</feature>
<feature type="transmembrane region" description="Helical" evidence="10">
    <location>
        <begin position="806"/>
        <end position="825"/>
    </location>
</feature>
<keyword evidence="8 10" id="KW-0472">Membrane</keyword>
<dbReference type="CDD" id="cd03250">
    <property type="entry name" value="ABCC_MRP_domain1"/>
    <property type="match status" value="1"/>
</dbReference>
<dbReference type="GO" id="GO:0140359">
    <property type="term" value="F:ABC-type transporter activity"/>
    <property type="evidence" value="ECO:0007669"/>
    <property type="project" value="InterPro"/>
</dbReference>
<feature type="domain" description="ABC transmembrane type-1" evidence="12">
    <location>
        <begin position="809"/>
        <end position="1049"/>
    </location>
</feature>
<dbReference type="Pfam" id="PF00005">
    <property type="entry name" value="ABC_tran"/>
    <property type="match status" value="2"/>
</dbReference>
<dbReference type="InterPro" id="IPR003439">
    <property type="entry name" value="ABC_transporter-like_ATP-bd"/>
</dbReference>
<dbReference type="OrthoDB" id="6500128at2759"/>
<dbReference type="InterPro" id="IPR027417">
    <property type="entry name" value="P-loop_NTPase"/>
</dbReference>
<evidence type="ECO:0000256" key="2">
    <source>
        <dbReference type="ARBA" id="ARBA00022448"/>
    </source>
</evidence>
<evidence type="ECO:0000256" key="6">
    <source>
        <dbReference type="ARBA" id="ARBA00022840"/>
    </source>
</evidence>
<feature type="domain" description="ABC transmembrane type-1" evidence="12">
    <location>
        <begin position="92"/>
        <end position="357"/>
    </location>
</feature>
<dbReference type="PROSITE" id="PS00211">
    <property type="entry name" value="ABC_TRANSPORTER_1"/>
    <property type="match status" value="2"/>
</dbReference>
<feature type="region of interest" description="Disordered" evidence="9">
    <location>
        <begin position="674"/>
        <end position="698"/>
    </location>
</feature>
<feature type="transmembrane region" description="Helical" evidence="10">
    <location>
        <begin position="335"/>
        <end position="356"/>
    </location>
</feature>
<evidence type="ECO:0000259" key="12">
    <source>
        <dbReference type="PROSITE" id="PS50929"/>
    </source>
</evidence>
<dbReference type="CDD" id="cd18579">
    <property type="entry name" value="ABC_6TM_ABCC_D1"/>
    <property type="match status" value="1"/>
</dbReference>
<dbReference type="GO" id="GO:0016887">
    <property type="term" value="F:ATP hydrolysis activity"/>
    <property type="evidence" value="ECO:0007669"/>
    <property type="project" value="InterPro"/>
</dbReference>
<dbReference type="Gene3D" id="1.20.1560.10">
    <property type="entry name" value="ABC transporter type 1, transmembrane domain"/>
    <property type="match status" value="2"/>
</dbReference>
<evidence type="ECO:0000256" key="9">
    <source>
        <dbReference type="SAM" id="MobiDB-lite"/>
    </source>
</evidence>
<evidence type="ECO:0000256" key="5">
    <source>
        <dbReference type="ARBA" id="ARBA00022741"/>
    </source>
</evidence>
<sequence length="1340" mass="152361">MNCSRKKVIRSQNPYSKANIFSRVSFCWLTDIFRLGWKKSIAEEDLYEPPNDLECQDATLLLDKLWEEEKKHKKNPNIIYILYKAFAKPYVIWSTLYGVLEVTLMALQPLFLGGLVTFFASDQKTVSENDAFLYAAGIILCNVLIVLPRHQNYFYSAKSGAQIRVALSGLIYRKCLQIPKNSIDEGLHTKAINILANDLSVFDIALNYIHDVWKGPMVSLIVGCIMFSEIGWAAVIGITFMLSFIPLQAWGARKAAFYKKKTLKQTDRRVKLMNEIISGIEVIKMYAWEKSFSKLINSVRGEEMKAIKGYAYVYAGINCFNMICPISIFLALMSYICLGGVLTARAVFIISSYFTMLNKHMVAYWPLSLIHLSEIWISIKRCRDFLLYDEEKSCQSEESNNEKEKLLNAQMQQNSRRIVNAESKLKSLEMCNVNASWKTKEGESSMMKTALSGININFKENTLSAIVGPVGAGKSTLINAILGEIKTESGEILINGKISYCSQEPWVFGGSIKDNIIFAEDYDELRYKEVLKVCALERDVELWPKRDLTVVGERGVSLSGGQRARVNLARAIYRKADIYILDDPLSAVDTHVGQHLMDCCIKQFLNDKIRILVTHQLQYLNDLKHVILMDSGNVLAQGSYQKLQNSKQFQFFAQSETEASDDMQLTEKTMENVVEKTNSDLDKPDKQAKKKVETQEDSNKENMFSGSVQFKTYLTYFKSFNNTCLSIIIITLFLLTRFMLNSMDYFLSRWVIWEEKVALLPISNYTMNTSNNFTVPDDVNNTNIVNFTTNNTTQFSNNDNHSEERYQRIIIYLTILVSTFVVYVLRTFNYYRMCNQISIYLHDLLFRAITGTNMLFFNTNPSGRILNRFSKDVRSMDVDVPKMSIDCLQLIVDISGAVIIVVIVNTWLIIASLIIILCLVMLRQIYIKTSRDLKRLEAISRSPVYSLTNQTFQGLTTIRAMEAEQNLESEFYYYQNENSSAFFLLFSSNRAFAGWIDILCVCYISIVTISFLTLRSTFSSGDVGLAILQTCALVGTCQWGMRQSAEMENNMISVERVLEYTNLPAESPLETSGLVKPKDPSWPSKGRIEFVNFYLKYSPKGEFILKNLNFTIESEQKIGIVGRTGAGKSSIIQALLRLAYNEGIIRIDDVDIENITLHDLRSSISIIPQDPVLFSGTLRYNLDPLQEYTDDKIWQALEDVELNQHVRKYMNGLDCVMSEGGSNFSVGQRQLVCLARAILRQNKLLILDEATANVDPITDALIQNTIRKKFAACTVLTIAHRLHTVMDSDRILVIDAGVAVEFDHPYVLLQKSSGYLRKLVEQTGSDTAATLFQVAQKSYK</sequence>
<dbReference type="SMART" id="SM00382">
    <property type="entry name" value="AAA"/>
    <property type="match status" value="2"/>
</dbReference>
<dbReference type="Gene3D" id="3.40.50.300">
    <property type="entry name" value="P-loop containing nucleotide triphosphate hydrolases"/>
    <property type="match status" value="2"/>
</dbReference>